<gene>
    <name evidence="5" type="ORF">THRCLA_01929</name>
</gene>
<evidence type="ECO:0000259" key="4">
    <source>
        <dbReference type="Pfam" id="PF08450"/>
    </source>
</evidence>
<dbReference type="InterPro" id="IPR013658">
    <property type="entry name" value="SGL"/>
</dbReference>
<keyword evidence="3" id="KW-0732">Signal</keyword>
<dbReference type="InterPro" id="IPR011042">
    <property type="entry name" value="6-blade_b-propeller_TolB-like"/>
</dbReference>
<dbReference type="AlphaFoldDB" id="A0A1W0A718"/>
<dbReference type="STRING" id="74557.A0A1W0A718"/>
<feature type="chain" id="PRO_5012958192" evidence="3">
    <location>
        <begin position="20"/>
        <end position="500"/>
    </location>
</feature>
<feature type="signal peptide" evidence="3">
    <location>
        <begin position="1"/>
        <end position="19"/>
    </location>
</feature>
<dbReference type="GO" id="GO:0016787">
    <property type="term" value="F:hydrolase activity"/>
    <property type="evidence" value="ECO:0007669"/>
    <property type="project" value="UniProtKB-KW"/>
</dbReference>
<dbReference type="PANTHER" id="PTHR47572">
    <property type="entry name" value="LIPOPROTEIN-RELATED"/>
    <property type="match status" value="1"/>
</dbReference>
<dbReference type="Pfam" id="PF08450">
    <property type="entry name" value="SGL"/>
    <property type="match status" value="1"/>
</dbReference>
<keyword evidence="1" id="KW-0378">Hydrolase</keyword>
<dbReference type="EMBL" id="JNBS01000391">
    <property type="protein sequence ID" value="OQS05999.1"/>
    <property type="molecule type" value="Genomic_DNA"/>
</dbReference>
<keyword evidence="2" id="KW-1133">Transmembrane helix</keyword>
<feature type="transmembrane region" description="Helical" evidence="2">
    <location>
        <begin position="455"/>
        <end position="475"/>
    </location>
</feature>
<organism evidence="5 6">
    <name type="scientific">Thraustotheca clavata</name>
    <dbReference type="NCBI Taxonomy" id="74557"/>
    <lineage>
        <taxon>Eukaryota</taxon>
        <taxon>Sar</taxon>
        <taxon>Stramenopiles</taxon>
        <taxon>Oomycota</taxon>
        <taxon>Saprolegniomycetes</taxon>
        <taxon>Saprolegniales</taxon>
        <taxon>Achlyaceae</taxon>
        <taxon>Thraustotheca</taxon>
    </lineage>
</organism>
<reference evidence="5 6" key="1">
    <citation type="journal article" date="2014" name="Genome Biol. Evol.">
        <title>The secreted proteins of Achlya hypogyna and Thraustotheca clavata identify the ancestral oomycete secretome and reveal gene acquisitions by horizontal gene transfer.</title>
        <authorList>
            <person name="Misner I."/>
            <person name="Blouin N."/>
            <person name="Leonard G."/>
            <person name="Richards T.A."/>
            <person name="Lane C.E."/>
        </authorList>
    </citation>
    <scope>NUCLEOTIDE SEQUENCE [LARGE SCALE GENOMIC DNA]</scope>
    <source>
        <strain evidence="5 6">ATCC 34112</strain>
    </source>
</reference>
<keyword evidence="2" id="KW-0812">Transmembrane</keyword>
<evidence type="ECO:0000256" key="2">
    <source>
        <dbReference type="SAM" id="Phobius"/>
    </source>
</evidence>
<keyword evidence="2" id="KW-0472">Membrane</keyword>
<dbReference type="PANTHER" id="PTHR47572:SF4">
    <property type="entry name" value="LACTONASE DRP35"/>
    <property type="match status" value="1"/>
</dbReference>
<dbReference type="InterPro" id="IPR051262">
    <property type="entry name" value="SMP-30/CGR1_Lactonase"/>
</dbReference>
<sequence length="500" mass="52951">MKLYTIAVAIACVCSSVEGFFSLKSLPTGSGKQPGVLTKSSSATSLFALLASTGNSGSTASGAGSIRNLDATDGLVVINDASTSPQSRRRLDQDRDYTLQAIFCHGASNSIQSYHSYQPSNGISAAYNPLLPSNAQGQCGKYIVKSETIAKQVGCNPQNSPNGCNSTYVPGCGGISINPTTKDTYVARTGGRTIGKLVKVTVGGTCESRVVDWLVRYRGKQFNGPSDVTFTSKGNLYFSDSPFALATTEEEYFSTNLTVLDSKRELPFNGVYLRPSNGANKVIDCTMTRPKSIAFSPKEDVMYVSNADANDPYIKSFQIGTDGTPTCSQRFFNMSQYVADAKNASCSRTYPTGIKVDNEGFVYVAMCRNIYVIGSDGKYVGRLEGSGELHNLAFSQGYLYVTASNNLYALPLDVSSQSSQNVVKPSESCDSTTLTANAKAVSSSAQSSVGDDNPAGIIVASAAAVGACVLGLAAYTMYKRKQPVATTALDSPAVTPRNMF</sequence>
<evidence type="ECO:0000313" key="5">
    <source>
        <dbReference type="EMBL" id="OQS05999.1"/>
    </source>
</evidence>
<proteinExistence type="predicted"/>
<name>A0A1W0A718_9STRA</name>
<evidence type="ECO:0000256" key="3">
    <source>
        <dbReference type="SAM" id="SignalP"/>
    </source>
</evidence>
<comment type="caution">
    <text evidence="5">The sequence shown here is derived from an EMBL/GenBank/DDBJ whole genome shotgun (WGS) entry which is preliminary data.</text>
</comment>
<dbReference type="OrthoDB" id="78789at2759"/>
<accession>A0A1W0A718</accession>
<dbReference type="Proteomes" id="UP000243217">
    <property type="component" value="Unassembled WGS sequence"/>
</dbReference>
<evidence type="ECO:0000313" key="6">
    <source>
        <dbReference type="Proteomes" id="UP000243217"/>
    </source>
</evidence>
<dbReference type="SUPFAM" id="SSF63829">
    <property type="entry name" value="Calcium-dependent phosphotriesterase"/>
    <property type="match status" value="1"/>
</dbReference>
<dbReference type="Gene3D" id="2.120.10.30">
    <property type="entry name" value="TolB, C-terminal domain"/>
    <property type="match status" value="1"/>
</dbReference>
<protein>
    <submittedName>
        <fullName evidence="5">Carbohydrate esterase</fullName>
    </submittedName>
</protein>
<feature type="domain" description="SMP-30/Gluconolactonase/LRE-like region" evidence="4">
    <location>
        <begin position="205"/>
        <end position="402"/>
    </location>
</feature>
<keyword evidence="6" id="KW-1185">Reference proteome</keyword>
<evidence type="ECO:0000256" key="1">
    <source>
        <dbReference type="ARBA" id="ARBA00022801"/>
    </source>
</evidence>